<gene>
    <name evidence="2" type="ORF">Salat_2979700</name>
</gene>
<proteinExistence type="predicted"/>
<feature type="compositionally biased region" description="Polar residues" evidence="1">
    <location>
        <begin position="17"/>
        <end position="40"/>
    </location>
</feature>
<dbReference type="AlphaFoldDB" id="A0AAE2C7W2"/>
<name>A0AAE2C7W2_9LAMI</name>
<evidence type="ECO:0000256" key="1">
    <source>
        <dbReference type="SAM" id="MobiDB-lite"/>
    </source>
</evidence>
<protein>
    <submittedName>
        <fullName evidence="2">Uncharacterized protein</fullName>
    </submittedName>
</protein>
<organism evidence="2 3">
    <name type="scientific">Sesamum alatum</name>
    <dbReference type="NCBI Taxonomy" id="300844"/>
    <lineage>
        <taxon>Eukaryota</taxon>
        <taxon>Viridiplantae</taxon>
        <taxon>Streptophyta</taxon>
        <taxon>Embryophyta</taxon>
        <taxon>Tracheophyta</taxon>
        <taxon>Spermatophyta</taxon>
        <taxon>Magnoliopsida</taxon>
        <taxon>eudicotyledons</taxon>
        <taxon>Gunneridae</taxon>
        <taxon>Pentapetalae</taxon>
        <taxon>asterids</taxon>
        <taxon>lamiids</taxon>
        <taxon>Lamiales</taxon>
        <taxon>Pedaliaceae</taxon>
        <taxon>Sesamum</taxon>
    </lineage>
</organism>
<dbReference type="Proteomes" id="UP001293254">
    <property type="component" value="Unassembled WGS sequence"/>
</dbReference>
<keyword evidence="3" id="KW-1185">Reference proteome</keyword>
<feature type="region of interest" description="Disordered" evidence="1">
    <location>
        <begin position="1"/>
        <end position="74"/>
    </location>
</feature>
<dbReference type="EMBL" id="JACGWO010000015">
    <property type="protein sequence ID" value="KAK4412281.1"/>
    <property type="molecule type" value="Genomic_DNA"/>
</dbReference>
<evidence type="ECO:0000313" key="2">
    <source>
        <dbReference type="EMBL" id="KAK4412281.1"/>
    </source>
</evidence>
<evidence type="ECO:0000313" key="3">
    <source>
        <dbReference type="Proteomes" id="UP001293254"/>
    </source>
</evidence>
<comment type="caution">
    <text evidence="2">The sequence shown here is derived from an EMBL/GenBank/DDBJ whole genome shotgun (WGS) entry which is preliminary data.</text>
</comment>
<accession>A0AAE2C7W2</accession>
<reference evidence="2" key="1">
    <citation type="submission" date="2020-06" db="EMBL/GenBank/DDBJ databases">
        <authorList>
            <person name="Li T."/>
            <person name="Hu X."/>
            <person name="Zhang T."/>
            <person name="Song X."/>
            <person name="Zhang H."/>
            <person name="Dai N."/>
            <person name="Sheng W."/>
            <person name="Hou X."/>
            <person name="Wei L."/>
        </authorList>
    </citation>
    <scope>NUCLEOTIDE SEQUENCE</scope>
    <source>
        <strain evidence="2">3651</strain>
        <tissue evidence="2">Leaf</tissue>
    </source>
</reference>
<reference evidence="2" key="2">
    <citation type="journal article" date="2024" name="Plant">
        <title>Genomic evolution and insights into agronomic trait innovations of Sesamum species.</title>
        <authorList>
            <person name="Miao H."/>
            <person name="Wang L."/>
            <person name="Qu L."/>
            <person name="Liu H."/>
            <person name="Sun Y."/>
            <person name="Le M."/>
            <person name="Wang Q."/>
            <person name="Wei S."/>
            <person name="Zheng Y."/>
            <person name="Lin W."/>
            <person name="Duan Y."/>
            <person name="Cao H."/>
            <person name="Xiong S."/>
            <person name="Wang X."/>
            <person name="Wei L."/>
            <person name="Li C."/>
            <person name="Ma Q."/>
            <person name="Ju M."/>
            <person name="Zhao R."/>
            <person name="Li G."/>
            <person name="Mu C."/>
            <person name="Tian Q."/>
            <person name="Mei H."/>
            <person name="Zhang T."/>
            <person name="Gao T."/>
            <person name="Zhang H."/>
        </authorList>
    </citation>
    <scope>NUCLEOTIDE SEQUENCE</scope>
    <source>
        <strain evidence="2">3651</strain>
    </source>
</reference>
<sequence>MYRTANPGMTVRPPSLASRSGEQTQNFFQSNGITKANTTELVEEKETPRDQALPPPKAETEEPPGCRGHVLKKRRAPLSLPPYLLMDCEGGRRTGTDRNPNRLTDPFIVHSLGLGRMKPIKVLAQAKPANSRRATNRPESLLQTPPFTQWITLFSFNQQNGGERKERGLY</sequence>